<dbReference type="InterPro" id="IPR002347">
    <property type="entry name" value="SDR_fam"/>
</dbReference>
<dbReference type="STRING" id="92696.A0A4R0RRM3"/>
<dbReference type="AlphaFoldDB" id="A0A4R0RRM3"/>
<proteinExistence type="inferred from homology"/>
<name>A0A4R0RRM3_9APHY</name>
<evidence type="ECO:0000313" key="5">
    <source>
        <dbReference type="Proteomes" id="UP000292702"/>
    </source>
</evidence>
<dbReference type="Gene3D" id="3.40.50.720">
    <property type="entry name" value="NAD(P)-binding Rossmann-like Domain"/>
    <property type="match status" value="1"/>
</dbReference>
<protein>
    <recommendedName>
        <fullName evidence="6">NAD(P)-binding protein</fullName>
    </recommendedName>
</protein>
<comment type="caution">
    <text evidence="4">The sequence shown here is derived from an EMBL/GenBank/DDBJ whole genome shotgun (WGS) entry which is preliminary data.</text>
</comment>
<dbReference type="OrthoDB" id="5371740at2759"/>
<gene>
    <name evidence="4" type="ORF">EIP91_003078</name>
</gene>
<dbReference type="PROSITE" id="PS00061">
    <property type="entry name" value="ADH_SHORT"/>
    <property type="match status" value="1"/>
</dbReference>
<evidence type="ECO:0000256" key="2">
    <source>
        <dbReference type="ARBA" id="ARBA00022857"/>
    </source>
</evidence>
<dbReference type="PANTHER" id="PTHR44229">
    <property type="entry name" value="15-HYDROXYPROSTAGLANDIN DEHYDROGENASE [NAD(+)]"/>
    <property type="match status" value="1"/>
</dbReference>
<dbReference type="Pfam" id="PF00106">
    <property type="entry name" value="adh_short"/>
    <property type="match status" value="1"/>
</dbReference>
<dbReference type="InterPro" id="IPR020904">
    <property type="entry name" value="Sc_DH/Rdtase_CS"/>
</dbReference>
<keyword evidence="3" id="KW-0560">Oxidoreductase</keyword>
<organism evidence="4 5">
    <name type="scientific">Steccherinum ochraceum</name>
    <dbReference type="NCBI Taxonomy" id="92696"/>
    <lineage>
        <taxon>Eukaryota</taxon>
        <taxon>Fungi</taxon>
        <taxon>Dikarya</taxon>
        <taxon>Basidiomycota</taxon>
        <taxon>Agaricomycotina</taxon>
        <taxon>Agaricomycetes</taxon>
        <taxon>Polyporales</taxon>
        <taxon>Steccherinaceae</taxon>
        <taxon>Steccherinum</taxon>
    </lineage>
</organism>
<reference evidence="4 5" key="1">
    <citation type="submission" date="2018-11" db="EMBL/GenBank/DDBJ databases">
        <title>Genome assembly of Steccherinum ochraceum LE-BIN_3174, the white-rot fungus of the Steccherinaceae family (The Residual Polyporoid clade, Polyporales, Basidiomycota).</title>
        <authorList>
            <person name="Fedorova T.V."/>
            <person name="Glazunova O.A."/>
            <person name="Landesman E.O."/>
            <person name="Moiseenko K.V."/>
            <person name="Psurtseva N.V."/>
            <person name="Savinova O.S."/>
            <person name="Shakhova N.V."/>
            <person name="Tyazhelova T.V."/>
            <person name="Vasina D.V."/>
        </authorList>
    </citation>
    <scope>NUCLEOTIDE SEQUENCE [LARGE SCALE GENOMIC DNA]</scope>
    <source>
        <strain evidence="4 5">LE-BIN_3174</strain>
    </source>
</reference>
<dbReference type="InterPro" id="IPR036291">
    <property type="entry name" value="NAD(P)-bd_dom_sf"/>
</dbReference>
<dbReference type="Proteomes" id="UP000292702">
    <property type="component" value="Unassembled WGS sequence"/>
</dbReference>
<dbReference type="EMBL" id="RWJN01000198">
    <property type="protein sequence ID" value="TCD65104.1"/>
    <property type="molecule type" value="Genomic_DNA"/>
</dbReference>
<dbReference type="GO" id="GO:0005737">
    <property type="term" value="C:cytoplasm"/>
    <property type="evidence" value="ECO:0007669"/>
    <property type="project" value="TreeGrafter"/>
</dbReference>
<evidence type="ECO:0000313" key="4">
    <source>
        <dbReference type="EMBL" id="TCD65104.1"/>
    </source>
</evidence>
<evidence type="ECO:0000256" key="3">
    <source>
        <dbReference type="ARBA" id="ARBA00023002"/>
    </source>
</evidence>
<sequence>MDGADAKKYVGKAALVTGAASGIGRSLAIHLVKNGARVICCDVNSTAGQAVVDMLNKSLGSTVAHFVKVNVSSWEEVSAAFTTAEEVLRTHVDFVFANAGILGGKVCFPDEGRKPSTRMMEINFFGVMYTIQAAINHFRKHQCRGSVVATASIAGMYPLRPDPVYAASKHAVVGLIRSAAMRTEKEKIYINAIAPAATESGMVGKSTIKEMNALGLATSMQNIMNAFDTFLTPECRLFGQIAEPIGSSVNLIGYPLPGTLLCMLKRREEEESERGSED</sequence>
<keyword evidence="2" id="KW-0521">NADP</keyword>
<evidence type="ECO:0008006" key="6">
    <source>
        <dbReference type="Google" id="ProtNLM"/>
    </source>
</evidence>
<evidence type="ECO:0000256" key="1">
    <source>
        <dbReference type="ARBA" id="ARBA00006484"/>
    </source>
</evidence>
<dbReference type="PRINTS" id="PR00081">
    <property type="entry name" value="GDHRDH"/>
</dbReference>
<comment type="similarity">
    <text evidence="1">Belongs to the short-chain dehydrogenases/reductases (SDR) family.</text>
</comment>
<keyword evidence="5" id="KW-1185">Reference proteome</keyword>
<dbReference type="GO" id="GO:0016616">
    <property type="term" value="F:oxidoreductase activity, acting on the CH-OH group of donors, NAD or NADP as acceptor"/>
    <property type="evidence" value="ECO:0007669"/>
    <property type="project" value="TreeGrafter"/>
</dbReference>
<dbReference type="PANTHER" id="PTHR44229:SF4">
    <property type="entry name" value="15-HYDROXYPROSTAGLANDIN DEHYDROGENASE [NAD(+)]"/>
    <property type="match status" value="1"/>
</dbReference>
<dbReference type="SUPFAM" id="SSF51735">
    <property type="entry name" value="NAD(P)-binding Rossmann-fold domains"/>
    <property type="match status" value="1"/>
</dbReference>
<accession>A0A4R0RRM3</accession>